<proteinExistence type="predicted"/>
<protein>
    <submittedName>
        <fullName evidence="2">Uncharacterized protein</fullName>
    </submittedName>
</protein>
<accession>A0A0E9XPF0</accession>
<dbReference type="EMBL" id="GBXM01003950">
    <property type="protein sequence ID" value="JAI04628.1"/>
    <property type="molecule type" value="Transcribed_RNA"/>
</dbReference>
<reference evidence="2" key="2">
    <citation type="journal article" date="2015" name="Fish Shellfish Immunol.">
        <title>Early steps in the European eel (Anguilla anguilla)-Vibrio vulnificus interaction in the gills: Role of the RtxA13 toxin.</title>
        <authorList>
            <person name="Callol A."/>
            <person name="Pajuelo D."/>
            <person name="Ebbesson L."/>
            <person name="Teles M."/>
            <person name="MacKenzie S."/>
            <person name="Amaro C."/>
        </authorList>
    </citation>
    <scope>NUCLEOTIDE SEQUENCE</scope>
</reference>
<feature type="compositionally biased region" description="Low complexity" evidence="1">
    <location>
        <begin position="26"/>
        <end position="35"/>
    </location>
</feature>
<organism evidence="2">
    <name type="scientific">Anguilla anguilla</name>
    <name type="common">European freshwater eel</name>
    <name type="synonym">Muraena anguilla</name>
    <dbReference type="NCBI Taxonomy" id="7936"/>
    <lineage>
        <taxon>Eukaryota</taxon>
        <taxon>Metazoa</taxon>
        <taxon>Chordata</taxon>
        <taxon>Craniata</taxon>
        <taxon>Vertebrata</taxon>
        <taxon>Euteleostomi</taxon>
        <taxon>Actinopterygii</taxon>
        <taxon>Neopterygii</taxon>
        <taxon>Teleostei</taxon>
        <taxon>Anguilliformes</taxon>
        <taxon>Anguillidae</taxon>
        <taxon>Anguilla</taxon>
    </lineage>
</organism>
<evidence type="ECO:0000256" key="1">
    <source>
        <dbReference type="SAM" id="MobiDB-lite"/>
    </source>
</evidence>
<feature type="region of interest" description="Disordered" evidence="1">
    <location>
        <begin position="1"/>
        <end position="35"/>
    </location>
</feature>
<evidence type="ECO:0000313" key="2">
    <source>
        <dbReference type="EMBL" id="JAI04628.1"/>
    </source>
</evidence>
<sequence>MFCIRRKRDSMTASRTQQHPRVFTRSASATSSPLSPTKLSTWIFELGKRPLSYLT</sequence>
<name>A0A0E9XPF0_ANGAN</name>
<reference evidence="2" key="1">
    <citation type="submission" date="2014-11" db="EMBL/GenBank/DDBJ databases">
        <authorList>
            <person name="Amaro Gonzalez C."/>
        </authorList>
    </citation>
    <scope>NUCLEOTIDE SEQUENCE</scope>
</reference>
<dbReference type="AlphaFoldDB" id="A0A0E9XPF0"/>